<feature type="domain" description="Mandelate racemase/muconate lactonizing enzyme N-terminal" evidence="2">
    <location>
        <begin position="37"/>
        <end position="126"/>
    </location>
</feature>
<reference evidence="4" key="1">
    <citation type="submission" date="2022-10" db="EMBL/GenBank/DDBJ databases">
        <title>Completed Genome Sequence of two octocoral isolated bacterium, Endozoicomonas euniceicola EF212T and Endozoicomonas gorgoniicola PS125T.</title>
        <authorList>
            <person name="Chiou Y.-J."/>
            <person name="Chen Y.-H."/>
        </authorList>
    </citation>
    <scope>NUCLEOTIDE SEQUENCE</scope>
    <source>
        <strain evidence="4">EF212</strain>
    </source>
</reference>
<dbReference type="EMBL" id="CP103300">
    <property type="protein sequence ID" value="UYM15524.1"/>
    <property type="molecule type" value="Genomic_DNA"/>
</dbReference>
<dbReference type="InterPro" id="IPR034593">
    <property type="entry name" value="DgoD-like"/>
</dbReference>
<keyword evidence="1" id="KW-0456">Lyase</keyword>
<protein>
    <submittedName>
        <fullName evidence="4">Mandelate racemase/muconate lactonizing enzyme family protein</fullName>
    </submittedName>
</protein>
<dbReference type="PANTHER" id="PTHR48080:SF2">
    <property type="entry name" value="D-GALACTONATE DEHYDRATASE"/>
    <property type="match status" value="1"/>
</dbReference>
<evidence type="ECO:0000313" key="5">
    <source>
        <dbReference type="Proteomes" id="UP001163255"/>
    </source>
</evidence>
<evidence type="ECO:0000259" key="2">
    <source>
        <dbReference type="Pfam" id="PF02746"/>
    </source>
</evidence>
<dbReference type="SUPFAM" id="SSF54826">
    <property type="entry name" value="Enolase N-terminal domain-like"/>
    <property type="match status" value="1"/>
</dbReference>
<name>A0ABY6GRZ6_9GAMM</name>
<dbReference type="InterPro" id="IPR029065">
    <property type="entry name" value="Enolase_C-like"/>
</dbReference>
<sequence length="374" mass="42178">MKQSIIKRVEMYAVADRNADTLPWAADQEPLLYTNNIIRILCDDGLEGVGATISYTENDFDKSIVEAMRNIAPGIIGKNALNTGEINTWLASRCTWSGLVAKSPFDIACWDIKGRKADMPLYQMLGGCRSKMLSYASTPMFDTFEEYFSFIDGCIKHGFKAIKLHCACIFEKDYELVKAIQARYHKQNVEFMLDTAMYYNQGEALKMAKLLEEFGWAWFEAPVSDYDYKSYQRLVRETNVQISSHGNCLLTLPEVAHALANDMWSDIRQDATVCGGITALIKCFALAEAHGKPLEIQSWGYTITQAANLHVALAHNNGKYFEQAYPYENFEYGAKNVIRTDPDGFVHAPECPGLGIQMDWEAVKEASILSYVFE</sequence>
<feature type="domain" description="Enolase C-terminal" evidence="3">
    <location>
        <begin position="156"/>
        <end position="361"/>
    </location>
</feature>
<dbReference type="Gene3D" id="3.20.20.120">
    <property type="entry name" value="Enolase-like C-terminal domain"/>
    <property type="match status" value="1"/>
</dbReference>
<dbReference type="Proteomes" id="UP001163255">
    <property type="component" value="Chromosome"/>
</dbReference>
<dbReference type="PANTHER" id="PTHR48080">
    <property type="entry name" value="D-GALACTONATE DEHYDRATASE-RELATED"/>
    <property type="match status" value="1"/>
</dbReference>
<organism evidence="4 5">
    <name type="scientific">Endozoicomonas euniceicola</name>
    <dbReference type="NCBI Taxonomy" id="1234143"/>
    <lineage>
        <taxon>Bacteria</taxon>
        <taxon>Pseudomonadati</taxon>
        <taxon>Pseudomonadota</taxon>
        <taxon>Gammaproteobacteria</taxon>
        <taxon>Oceanospirillales</taxon>
        <taxon>Endozoicomonadaceae</taxon>
        <taxon>Endozoicomonas</taxon>
    </lineage>
</organism>
<dbReference type="CDD" id="cd03316">
    <property type="entry name" value="MR_like"/>
    <property type="match status" value="1"/>
</dbReference>
<accession>A0ABY6GRZ6</accession>
<dbReference type="Pfam" id="PF02746">
    <property type="entry name" value="MR_MLE_N"/>
    <property type="match status" value="1"/>
</dbReference>
<evidence type="ECO:0000259" key="3">
    <source>
        <dbReference type="Pfam" id="PF13378"/>
    </source>
</evidence>
<dbReference type="Pfam" id="PF13378">
    <property type="entry name" value="MR_MLE_C"/>
    <property type="match status" value="1"/>
</dbReference>
<proteinExistence type="predicted"/>
<dbReference type="SUPFAM" id="SSF51604">
    <property type="entry name" value="Enolase C-terminal domain-like"/>
    <property type="match status" value="1"/>
</dbReference>
<evidence type="ECO:0000313" key="4">
    <source>
        <dbReference type="EMBL" id="UYM15524.1"/>
    </source>
</evidence>
<keyword evidence="5" id="KW-1185">Reference proteome</keyword>
<dbReference type="InterPro" id="IPR036849">
    <property type="entry name" value="Enolase-like_C_sf"/>
</dbReference>
<gene>
    <name evidence="4" type="ORF">NX720_22180</name>
</gene>
<evidence type="ECO:0000256" key="1">
    <source>
        <dbReference type="ARBA" id="ARBA00023239"/>
    </source>
</evidence>
<dbReference type="InterPro" id="IPR013341">
    <property type="entry name" value="Mandelate_racemase_N_dom"/>
</dbReference>
<dbReference type="RefSeq" id="WP_262597583.1">
    <property type="nucleotide sequence ID" value="NZ_CP103300.1"/>
</dbReference>
<dbReference type="InterPro" id="IPR029017">
    <property type="entry name" value="Enolase-like_N"/>
</dbReference>
<dbReference type="SFLD" id="SFLDS00001">
    <property type="entry name" value="Enolase"/>
    <property type="match status" value="1"/>
</dbReference>
<dbReference type="Gene3D" id="3.30.390.10">
    <property type="entry name" value="Enolase-like, N-terminal domain"/>
    <property type="match status" value="1"/>
</dbReference>